<comment type="caution">
    <text evidence="2">The sequence shown here is derived from an EMBL/GenBank/DDBJ whole genome shotgun (WGS) entry which is preliminary data.</text>
</comment>
<dbReference type="Proteomes" id="UP000662703">
    <property type="component" value="Unassembled WGS sequence"/>
</dbReference>
<organism evidence="2 3">
    <name type="scientific">Alloalcanivorax profundimaris</name>
    <dbReference type="NCBI Taxonomy" id="2735259"/>
    <lineage>
        <taxon>Bacteria</taxon>
        <taxon>Pseudomonadati</taxon>
        <taxon>Pseudomonadota</taxon>
        <taxon>Gammaproteobacteria</taxon>
        <taxon>Oceanospirillales</taxon>
        <taxon>Alcanivoracaceae</taxon>
        <taxon>Alloalcanivorax</taxon>
    </lineage>
</organism>
<name>A0ABS0AR69_9GAMM</name>
<proteinExistence type="predicted"/>
<feature type="compositionally biased region" description="Basic and acidic residues" evidence="1">
    <location>
        <begin position="342"/>
        <end position="363"/>
    </location>
</feature>
<accession>A0ABS0AR69</accession>
<evidence type="ECO:0000256" key="1">
    <source>
        <dbReference type="SAM" id="MobiDB-lite"/>
    </source>
</evidence>
<protein>
    <submittedName>
        <fullName evidence="2">Uncharacterized protein</fullName>
    </submittedName>
</protein>
<feature type="region of interest" description="Disordered" evidence="1">
    <location>
        <begin position="339"/>
        <end position="372"/>
    </location>
</feature>
<dbReference type="EMBL" id="ARXX01000026">
    <property type="protein sequence ID" value="MBF5056628.1"/>
    <property type="molecule type" value="Genomic_DNA"/>
</dbReference>
<keyword evidence="3" id="KW-1185">Reference proteome</keyword>
<evidence type="ECO:0000313" key="3">
    <source>
        <dbReference type="Proteomes" id="UP000662703"/>
    </source>
</evidence>
<reference evidence="2 3" key="1">
    <citation type="submission" date="2012-09" db="EMBL/GenBank/DDBJ databases">
        <title>Genome Sequence of alkane-degrading Bacterium Alcanivorax sp. 521-1.</title>
        <authorList>
            <person name="Lai Q."/>
            <person name="Shao Z."/>
        </authorList>
    </citation>
    <scope>NUCLEOTIDE SEQUENCE [LARGE SCALE GENOMIC DNA]</scope>
    <source>
        <strain evidence="2 3">521-1</strain>
    </source>
</reference>
<sequence>MNLGLSYGFDARVEAGLDAPTRRLIERLPEKVRIETLKLLREALPLVDQSVYSYLDRTERIIDTSLVSAGCTAQGAMKALVDDIDGRLPFSKDIYPVEDIVERVERMPESLNPLMGPRELRIKWADLAYSVGVTHCQVRSSPTSAAIVEEKLTSVERTARLWARAQDSDCDTARECLLTTKRQVETLVANSEGRDVKAAGAEAKLKQIRIPPEPDKRWLRSDLHMDYPPYERALAGLFRISDAIAVVRETREAEANALLLEAKRELTTQRTRIAQLKSTFDKNKSRTYRWEVLEDVANEFGQVAGRLAAIKDTLGRVADTSLKHGEALKNLEAERRHLHARAQREGEAARRKADKNRIAEMRARVPRPPSAF</sequence>
<gene>
    <name evidence="2" type="ORF">Y5W_01922</name>
</gene>
<evidence type="ECO:0000313" key="2">
    <source>
        <dbReference type="EMBL" id="MBF5056628.1"/>
    </source>
</evidence>